<dbReference type="EMBL" id="RAHX01000002">
    <property type="protein sequence ID" value="RJY06948.1"/>
    <property type="molecule type" value="Genomic_DNA"/>
</dbReference>
<evidence type="ECO:0000313" key="4">
    <source>
        <dbReference type="Proteomes" id="UP000285232"/>
    </source>
</evidence>
<evidence type="ECO:0000259" key="2">
    <source>
        <dbReference type="Pfam" id="PF13683"/>
    </source>
</evidence>
<protein>
    <recommendedName>
        <fullName evidence="2">Integrase catalytic domain-containing protein</fullName>
    </recommendedName>
</protein>
<dbReference type="Pfam" id="PF13683">
    <property type="entry name" value="rve_3"/>
    <property type="match status" value="1"/>
</dbReference>
<dbReference type="GO" id="GO:0015074">
    <property type="term" value="P:DNA integration"/>
    <property type="evidence" value="ECO:0007669"/>
    <property type="project" value="InterPro"/>
</dbReference>
<evidence type="ECO:0000256" key="1">
    <source>
        <dbReference type="SAM" id="MobiDB-lite"/>
    </source>
</evidence>
<name>A0A419RNH7_9SPHN</name>
<reference evidence="3 4" key="1">
    <citation type="journal article" date="2017" name="Int. J. Syst. Evol. Microbiol.">
        <title>Erythrobacter aquimixticola sp. nov., isolated from the junction between the ocean and a freshwater spring.</title>
        <authorList>
            <person name="Park S."/>
            <person name="Jung Y.T."/>
            <person name="Choi S.J."/>
            <person name="Yoon J.H."/>
        </authorList>
    </citation>
    <scope>NUCLEOTIDE SEQUENCE [LARGE SCALE GENOMIC DNA]</scope>
    <source>
        <strain evidence="3 4">JSSK-14</strain>
    </source>
</reference>
<dbReference type="InterPro" id="IPR001584">
    <property type="entry name" value="Integrase_cat-core"/>
</dbReference>
<feature type="region of interest" description="Disordered" evidence="1">
    <location>
        <begin position="21"/>
        <end position="40"/>
    </location>
</feature>
<evidence type="ECO:0000313" key="3">
    <source>
        <dbReference type="EMBL" id="RJY06948.1"/>
    </source>
</evidence>
<gene>
    <name evidence="3" type="ORF">D6201_12790</name>
</gene>
<keyword evidence="4" id="KW-1185">Reference proteome</keyword>
<sequence>MGLQLRNETPKRRAKAKLLKAWRRHHNEERPHSTIGNTPR</sequence>
<proteinExistence type="predicted"/>
<comment type="caution">
    <text evidence="3">The sequence shown here is derived from an EMBL/GenBank/DDBJ whole genome shotgun (WGS) entry which is preliminary data.</text>
</comment>
<dbReference type="AlphaFoldDB" id="A0A419RNH7"/>
<accession>A0A419RNH7</accession>
<feature type="domain" description="Integrase catalytic" evidence="2">
    <location>
        <begin position="8"/>
        <end position="39"/>
    </location>
</feature>
<dbReference type="Proteomes" id="UP000285232">
    <property type="component" value="Unassembled WGS sequence"/>
</dbReference>
<organism evidence="3 4">
    <name type="scientific">Aurantiacibacter aquimixticola</name>
    <dbReference type="NCBI Taxonomy" id="1958945"/>
    <lineage>
        <taxon>Bacteria</taxon>
        <taxon>Pseudomonadati</taxon>
        <taxon>Pseudomonadota</taxon>
        <taxon>Alphaproteobacteria</taxon>
        <taxon>Sphingomonadales</taxon>
        <taxon>Erythrobacteraceae</taxon>
        <taxon>Aurantiacibacter</taxon>
    </lineage>
</organism>